<protein>
    <submittedName>
        <fullName evidence="2">Uncharacterized protein</fullName>
    </submittedName>
</protein>
<evidence type="ECO:0000256" key="1">
    <source>
        <dbReference type="SAM" id="MobiDB-lite"/>
    </source>
</evidence>
<reference evidence="2 3" key="1">
    <citation type="submission" date="2014-05" db="EMBL/GenBank/DDBJ databases">
        <title>Complete genome sequence of the Streptomyces mutabilis TRM45540.</title>
        <authorList>
            <person name="Luo X."/>
            <person name="Zhang L."/>
        </authorList>
    </citation>
    <scope>NUCLEOTIDE SEQUENCE [LARGE SCALE GENOMIC DNA]</scope>
    <source>
        <strain evidence="2 3">TRM45540</strain>
    </source>
</reference>
<gene>
    <name evidence="2" type="ORF">FM21_33855</name>
</gene>
<feature type="region of interest" description="Disordered" evidence="1">
    <location>
        <begin position="35"/>
        <end position="59"/>
    </location>
</feature>
<dbReference type="Proteomes" id="UP000029095">
    <property type="component" value="Unassembled WGS sequence"/>
</dbReference>
<dbReference type="AlphaFoldDB" id="A0A086MS57"/>
<comment type="caution">
    <text evidence="2">The sequence shown here is derived from an EMBL/GenBank/DDBJ whole genome shotgun (WGS) entry which is preliminary data.</text>
</comment>
<name>A0A086MS57_9ACTN</name>
<proteinExistence type="predicted"/>
<organism evidence="2 3">
    <name type="scientific">Streptomyces mutabilis</name>
    <dbReference type="NCBI Taxonomy" id="67332"/>
    <lineage>
        <taxon>Bacteria</taxon>
        <taxon>Bacillati</taxon>
        <taxon>Actinomycetota</taxon>
        <taxon>Actinomycetes</taxon>
        <taxon>Kitasatosporales</taxon>
        <taxon>Streptomycetaceae</taxon>
        <taxon>Streptomyces</taxon>
    </lineage>
</organism>
<dbReference type="EMBL" id="JNFQ01000006">
    <property type="protein sequence ID" value="KFG71725.1"/>
    <property type="molecule type" value="Genomic_DNA"/>
</dbReference>
<dbReference type="HOGENOM" id="CLU_2958915_0_0_11"/>
<feature type="compositionally biased region" description="Gly residues" evidence="1">
    <location>
        <begin position="50"/>
        <end position="59"/>
    </location>
</feature>
<evidence type="ECO:0000313" key="2">
    <source>
        <dbReference type="EMBL" id="KFG71725.1"/>
    </source>
</evidence>
<keyword evidence="3" id="KW-1185">Reference proteome</keyword>
<sequence>MRRLVGKAVKDFEKRFCRSTLDRLGHATRSRLGDLIAGDGTEQGVDGAAAGAGGRTSPS</sequence>
<accession>A0A086MS57</accession>
<evidence type="ECO:0000313" key="3">
    <source>
        <dbReference type="Proteomes" id="UP000029095"/>
    </source>
</evidence>